<dbReference type="SUPFAM" id="SSF52518">
    <property type="entry name" value="Thiamin diphosphate-binding fold (THDP-binding)"/>
    <property type="match status" value="2"/>
</dbReference>
<evidence type="ECO:0000256" key="4">
    <source>
        <dbReference type="ARBA" id="ARBA00023052"/>
    </source>
</evidence>
<gene>
    <name evidence="9" type="ORF">CUMW_208610</name>
</gene>
<dbReference type="Gene3D" id="3.40.50.970">
    <property type="match status" value="2"/>
</dbReference>
<reference evidence="9 10" key="1">
    <citation type="journal article" date="2017" name="Front. Genet.">
        <title>Draft sequencing of the heterozygous diploid genome of Satsuma (Citrus unshiu Marc.) using a hybrid assembly approach.</title>
        <authorList>
            <person name="Shimizu T."/>
            <person name="Tanizawa Y."/>
            <person name="Mochizuki T."/>
            <person name="Nagasaki H."/>
            <person name="Yoshioka T."/>
            <person name="Toyoda A."/>
            <person name="Fujiyama A."/>
            <person name="Kaminuma E."/>
            <person name="Nakamura Y."/>
        </authorList>
    </citation>
    <scope>NUCLEOTIDE SEQUENCE [LARGE SCALE GENOMIC DNA]</scope>
    <source>
        <strain evidence="10">cv. Miyagawa wase</strain>
    </source>
</reference>
<feature type="domain" description="Mandelate racemase/muconate lactonizing enzyme C-terminal" evidence="8">
    <location>
        <begin position="1035"/>
        <end position="1131"/>
    </location>
</feature>
<dbReference type="Pfam" id="PF13378">
    <property type="entry name" value="MR_MLE_C"/>
    <property type="match status" value="1"/>
</dbReference>
<dbReference type="SUPFAM" id="SSF54826">
    <property type="entry name" value="Enolase N-terminal domain-like"/>
    <property type="match status" value="1"/>
</dbReference>
<dbReference type="STRING" id="55188.A0A2H5Q9F0"/>
<dbReference type="InterPro" id="IPR012001">
    <property type="entry name" value="Thiamin_PyroP_enz_TPP-bd_dom"/>
</dbReference>
<dbReference type="InterPro" id="IPR032264">
    <property type="entry name" value="MenD_middle"/>
</dbReference>
<protein>
    <recommendedName>
        <fullName evidence="8">Mandelate racemase/muconate lactonizing enzyme C-terminal domain-containing protein</fullName>
    </recommendedName>
</protein>
<dbReference type="PROSITE" id="PS00909">
    <property type="entry name" value="MR_MLE_2"/>
    <property type="match status" value="1"/>
</dbReference>
<evidence type="ECO:0000256" key="5">
    <source>
        <dbReference type="ARBA" id="ARBA00023211"/>
    </source>
</evidence>
<dbReference type="HAMAP" id="MF_01659">
    <property type="entry name" value="MenD"/>
    <property type="match status" value="1"/>
</dbReference>
<keyword evidence="10" id="KW-1185">Reference proteome</keyword>
<dbReference type="Gene3D" id="3.30.390.10">
    <property type="entry name" value="Enolase-like, N-terminal domain"/>
    <property type="match status" value="1"/>
</dbReference>
<dbReference type="InterPro" id="IPR029065">
    <property type="entry name" value="Enolase_C-like"/>
</dbReference>
<dbReference type="InterPro" id="IPR004433">
    <property type="entry name" value="MenaQ_synth_MenD"/>
</dbReference>
<dbReference type="CDD" id="cd07037">
    <property type="entry name" value="TPP_PYR_MenD"/>
    <property type="match status" value="1"/>
</dbReference>
<dbReference type="Gene3D" id="3.40.50.1820">
    <property type="entry name" value="alpha/beta hydrolase"/>
    <property type="match status" value="1"/>
</dbReference>
<keyword evidence="1" id="KW-0808">Transferase</keyword>
<dbReference type="Proteomes" id="UP000236630">
    <property type="component" value="Unassembled WGS sequence"/>
</dbReference>
<dbReference type="InterPro" id="IPR013342">
    <property type="entry name" value="Mandelate_racemase_C"/>
</dbReference>
<evidence type="ECO:0000256" key="3">
    <source>
        <dbReference type="ARBA" id="ARBA00022842"/>
    </source>
</evidence>
<evidence type="ECO:0000259" key="8">
    <source>
        <dbReference type="SMART" id="SM00922"/>
    </source>
</evidence>
<dbReference type="SFLD" id="SFLDS00001">
    <property type="entry name" value="Enolase"/>
    <property type="match status" value="1"/>
</dbReference>
<dbReference type="SUPFAM" id="SSF52467">
    <property type="entry name" value="DHS-like NAD/FAD-binding domain"/>
    <property type="match status" value="1"/>
</dbReference>
<dbReference type="InterPro" id="IPR029058">
    <property type="entry name" value="AB_hydrolase_fold"/>
</dbReference>
<dbReference type="InterPro" id="IPR036849">
    <property type="entry name" value="Enolase-like_C_sf"/>
</dbReference>
<dbReference type="GO" id="GO:0030976">
    <property type="term" value="F:thiamine pyrophosphate binding"/>
    <property type="evidence" value="ECO:0007669"/>
    <property type="project" value="InterPro"/>
</dbReference>
<comment type="caution">
    <text evidence="9">The sequence shown here is derived from an EMBL/GenBank/DDBJ whole genome shotgun (WGS) entry which is preliminary data.</text>
</comment>
<dbReference type="GO" id="GO:0046872">
    <property type="term" value="F:metal ion binding"/>
    <property type="evidence" value="ECO:0007669"/>
    <property type="project" value="UniProtKB-KW"/>
</dbReference>
<dbReference type="InterPro" id="IPR029061">
    <property type="entry name" value="THDP-binding"/>
</dbReference>
<keyword evidence="2" id="KW-0479">Metal-binding</keyword>
<dbReference type="SUPFAM" id="SSF51604">
    <property type="entry name" value="Enolase C-terminal domain-like"/>
    <property type="match status" value="1"/>
</dbReference>
<dbReference type="Gene3D" id="3.40.50.1220">
    <property type="entry name" value="TPP-binding domain"/>
    <property type="match status" value="1"/>
</dbReference>
<evidence type="ECO:0000313" key="9">
    <source>
        <dbReference type="EMBL" id="GAY61269.1"/>
    </source>
</evidence>
<evidence type="ECO:0000256" key="2">
    <source>
        <dbReference type="ARBA" id="ARBA00022723"/>
    </source>
</evidence>
<evidence type="ECO:0000256" key="1">
    <source>
        <dbReference type="ARBA" id="ARBA00022679"/>
    </source>
</evidence>
<dbReference type="SMART" id="SM00922">
    <property type="entry name" value="MR_MLE"/>
    <property type="match status" value="1"/>
</dbReference>
<dbReference type="PANTHER" id="PTHR42916">
    <property type="entry name" value="2-SUCCINYL-5-ENOLPYRUVYL-6-HYDROXY-3-CYCLOHEXENE-1-CARBOXYLATE SYNTHASE"/>
    <property type="match status" value="1"/>
</dbReference>
<evidence type="ECO:0000313" key="10">
    <source>
        <dbReference type="Proteomes" id="UP000236630"/>
    </source>
</evidence>
<dbReference type="SFLD" id="SFLDG00180">
    <property type="entry name" value="muconate_cycloisomerase"/>
    <property type="match status" value="1"/>
</dbReference>
<dbReference type="InterPro" id="IPR029017">
    <property type="entry name" value="Enolase-like_N"/>
</dbReference>
<feature type="region of interest" description="Disordered" evidence="7">
    <location>
        <begin position="1"/>
        <end position="21"/>
    </location>
</feature>
<keyword evidence="4" id="KW-0786">Thiamine pyrophosphate</keyword>
<organism evidence="9 10">
    <name type="scientific">Citrus unshiu</name>
    <name type="common">Satsuma mandarin</name>
    <name type="synonym">Citrus nobilis var. unshiu</name>
    <dbReference type="NCBI Taxonomy" id="55188"/>
    <lineage>
        <taxon>Eukaryota</taxon>
        <taxon>Viridiplantae</taxon>
        <taxon>Streptophyta</taxon>
        <taxon>Embryophyta</taxon>
        <taxon>Tracheophyta</taxon>
        <taxon>Spermatophyta</taxon>
        <taxon>Magnoliopsida</taxon>
        <taxon>eudicotyledons</taxon>
        <taxon>Gunneridae</taxon>
        <taxon>Pentapetalae</taxon>
        <taxon>rosids</taxon>
        <taxon>malvids</taxon>
        <taxon>Sapindales</taxon>
        <taxon>Rutaceae</taxon>
        <taxon>Aurantioideae</taxon>
        <taxon>Citrus</taxon>
    </lineage>
</organism>
<dbReference type="GO" id="GO:0009063">
    <property type="term" value="P:amino acid catabolic process"/>
    <property type="evidence" value="ECO:0007669"/>
    <property type="project" value="InterPro"/>
</dbReference>
<keyword evidence="5" id="KW-0464">Manganese</keyword>
<dbReference type="PANTHER" id="PTHR42916:SF1">
    <property type="entry name" value="PROTEIN PHYLLO, CHLOROPLASTIC"/>
    <property type="match status" value="1"/>
</dbReference>
<dbReference type="SUPFAM" id="SSF53474">
    <property type="entry name" value="alpha/beta-Hydrolases"/>
    <property type="match status" value="1"/>
</dbReference>
<dbReference type="SFLD" id="SFLDF00009">
    <property type="entry name" value="o-succinylbenzoate_synthase"/>
    <property type="match status" value="1"/>
</dbReference>
<dbReference type="NCBIfam" id="TIGR01927">
    <property type="entry name" value="menC_gam_Gplu"/>
    <property type="match status" value="1"/>
</dbReference>
<dbReference type="InterPro" id="IPR000073">
    <property type="entry name" value="AB_hydrolase_1"/>
</dbReference>
<dbReference type="InterPro" id="IPR029035">
    <property type="entry name" value="DHS-like_NAD/FAD-binding_dom"/>
</dbReference>
<dbReference type="GO" id="GO:0016829">
    <property type="term" value="F:lyase activity"/>
    <property type="evidence" value="ECO:0007669"/>
    <property type="project" value="UniProtKB-KW"/>
</dbReference>
<dbReference type="GO" id="GO:0009234">
    <property type="term" value="P:menaquinone biosynthetic process"/>
    <property type="evidence" value="ECO:0007669"/>
    <property type="project" value="InterPro"/>
</dbReference>
<feature type="compositionally biased region" description="Polar residues" evidence="7">
    <location>
        <begin position="1"/>
        <end position="11"/>
    </location>
</feature>
<dbReference type="InterPro" id="IPR018110">
    <property type="entry name" value="Mandel_Rmase/mucon_lact_enz_CS"/>
</dbReference>
<proteinExistence type="inferred from homology"/>
<accession>A0A2H5Q9F0</accession>
<dbReference type="Pfam" id="PF00561">
    <property type="entry name" value="Abhydrolase_1"/>
    <property type="match status" value="1"/>
</dbReference>
<keyword evidence="6" id="KW-0456">Lyase</keyword>
<dbReference type="Pfam" id="PF02776">
    <property type="entry name" value="TPP_enzyme_N"/>
    <property type="match status" value="1"/>
</dbReference>
<dbReference type="GO" id="GO:0070204">
    <property type="term" value="F:2-succinyl-5-enolpyruvyl-6-hydroxy-3-cyclohexene-1-carboxylic-acid synthase activity"/>
    <property type="evidence" value="ECO:0007669"/>
    <property type="project" value="InterPro"/>
</dbReference>
<dbReference type="Pfam" id="PF16582">
    <property type="entry name" value="TPP_enzyme_M_2"/>
    <property type="match status" value="1"/>
</dbReference>
<dbReference type="Gene3D" id="3.20.20.120">
    <property type="entry name" value="Enolase-like C-terminal domain"/>
    <property type="match status" value="1"/>
</dbReference>
<evidence type="ECO:0000256" key="7">
    <source>
        <dbReference type="SAM" id="MobiDB-lite"/>
    </source>
</evidence>
<keyword evidence="3" id="KW-0460">Magnesium</keyword>
<dbReference type="NCBIfam" id="TIGR00173">
    <property type="entry name" value="menD"/>
    <property type="match status" value="1"/>
</dbReference>
<dbReference type="EMBL" id="BDQV01000264">
    <property type="protein sequence ID" value="GAY61269.1"/>
    <property type="molecule type" value="Genomic_DNA"/>
</dbReference>
<name>A0A2H5Q9F0_CITUN</name>
<evidence type="ECO:0000256" key="6">
    <source>
        <dbReference type="ARBA" id="ARBA00023239"/>
    </source>
</evidence>
<sequence length="1591" mass="177175">MAQPKTSTVNNGKDKQTAAKPANGNSARFLSIIHSPYGFRHFNSIDLLRNSGSKVVEGLRFDGPVMDVDEIMDCEEGDLVVETSITRTLPPALTLEHGLESISEAVNKLKTDPPSSSSGVLRFQVAVPPSAKALDWFCRQPESSEVFPVFFLSRDMENPTSKSLYLNQNRGVFGIGAAVYFTHPAWCDSEERTKPKRYLSTNPIPITTYGFMDINFNTEPSCIKHEAGSFYFFVPQIELRELDDISILAATLAWSNGMVCTFEQAIQSFESSFCQLDNAIGMNYSLGDHVNINAVWASLLIEECSRLGLTYFCIAPGSRSSPLAVAASTHPLITCIACYDERSLAFHALGYARGSHRPAVIITSSGTAVSNLLPAVVEASQDFVPVLLLTADRPPELQDAGANQAINQVNHFGSFVRFFFSLPAPTDQIPARMILTTLDAAVHWATSSPYGPVHINCPFREPLDNSPKHWMSSCLKGLDIWTSSIEPFTKYIQVQHSHACKSYTYGQMAEVLELVQGVNKGLLLVGAVHNEDEIWAVLHLARHIRWPVVADILSGLRLRKLLASFLETEQNILFLDHLDHALLSESVKDWIQFDVIIQIGSRITSKRISQMIEECFPCTYILVDNHPCRHDPSHSVTHRIQSTIVQFVDFLLKVQVPHRSSKWCSFLRALDMMVASEISFQICTDYSLTEPHVAHELSRALTSNSALFVGNSMAIRDVDMYGRNWTTCTRTVADIMLNSEFPQQWIRVAGNRGASGIDGLLSTAIGFAVGCNKHVLCVVGDISFLHDTNGLAILKQSLNHVQVKTKVELEEALSMSQHLGTDRVIEVESCIDANATFHSMLRKFARQSADHTLNVLSQFSVPDTISCSLSICKICRMEYSLYRIQLCALPTSSYIDHNRSRFCREGFILSLYLEDGSVGYGEVAPLEIHKENLLDAEEQLRFLLHFMTGAKISYFLPLLKGSFSSWIWSTLGIPACEIFPSVRCGLEMAILNAIAVKHGSSFLNILYPLTEIDEEISKRSTSIKICALIDSNKSPVEVASIATTLVEEGFTAIKLKVARRADPIKDAEVIQEVRKKVGHRIELRVDANRNWTYQEALEFGFLVKDCDLQYIEEPVQNEEDIIKYCEESGLPVALDETIDKFQKDPLNMLEKYAHPGIVAIVIKPSVIGGFENAGLIARWAQRHGKMAVVSAAFESGLGLSAYIIFSSYLELQNAYLCKVMNRELCPPVAQGLGTYQWLKEDITTDPISICHNSCSGFVEASVAKATHILQNLQINNDVICKTSMEEQVLRYQLNVNSKDFCSFIKVQEIGQRIDIQDNILLFLHGFLGTGEEWIPIMKAVSGSARCISIDLPGHGGSKMQNHEITLSIDVIADVLYKLIEQITPGKVTLVGYSMGARIALYMALRFSDKIKGTVIISGSPGLRDNIARKIRRAEDDSRACALVTHGLQVFLDTWYTGELWESLRSHPHFNRIVASRLLHEDVQSLSKALSDLSVGRQPPLWEDLKLCSTPLLIVVGEKDKKFKSIAEKMCYELSHDEKGSDDLRNQIYEMVEIPNCGHAVHLENPLPVIRAVRQFLTRVNQNSTSNPESNG</sequence>